<evidence type="ECO:0000256" key="1">
    <source>
        <dbReference type="SAM" id="MobiDB-lite"/>
    </source>
</evidence>
<evidence type="ECO:0000313" key="2">
    <source>
        <dbReference type="EMBL" id="CDW21492.1"/>
    </source>
</evidence>
<organism evidence="2">
    <name type="scientific">Lepeophtheirus salmonis</name>
    <name type="common">Salmon louse</name>
    <name type="synonym">Caligus salmonis</name>
    <dbReference type="NCBI Taxonomy" id="72036"/>
    <lineage>
        <taxon>Eukaryota</taxon>
        <taxon>Metazoa</taxon>
        <taxon>Ecdysozoa</taxon>
        <taxon>Arthropoda</taxon>
        <taxon>Crustacea</taxon>
        <taxon>Multicrustacea</taxon>
        <taxon>Hexanauplia</taxon>
        <taxon>Copepoda</taxon>
        <taxon>Siphonostomatoida</taxon>
        <taxon>Caligidae</taxon>
        <taxon>Lepeophtheirus</taxon>
    </lineage>
</organism>
<feature type="region of interest" description="Disordered" evidence="1">
    <location>
        <begin position="1"/>
        <end position="40"/>
    </location>
</feature>
<name>A0A0K2T7B5_LEPSM</name>
<protein>
    <submittedName>
        <fullName evidence="2">Uncharacterized protein</fullName>
    </submittedName>
</protein>
<dbReference type="EMBL" id="HACA01004131">
    <property type="protein sequence ID" value="CDW21492.1"/>
    <property type="molecule type" value="Transcribed_RNA"/>
</dbReference>
<reference evidence="2" key="1">
    <citation type="submission" date="2014-05" db="EMBL/GenBank/DDBJ databases">
        <authorList>
            <person name="Chronopoulou M."/>
        </authorList>
    </citation>
    <scope>NUCLEOTIDE SEQUENCE</scope>
    <source>
        <tissue evidence="2">Whole organism</tissue>
    </source>
</reference>
<sequence length="58" mass="6125">MFPPLSTMVSPSSVVLNGAPPPPQSSYISGSQTQPSKSKANTLGQADMLNNLKYFAIK</sequence>
<proteinExistence type="predicted"/>
<accession>A0A0K2T7B5</accession>
<feature type="compositionally biased region" description="Polar residues" evidence="1">
    <location>
        <begin position="25"/>
        <end position="40"/>
    </location>
</feature>
<dbReference type="AlphaFoldDB" id="A0A0K2T7B5"/>